<organism evidence="2">
    <name type="scientific">marine metagenome</name>
    <dbReference type="NCBI Taxonomy" id="408172"/>
    <lineage>
        <taxon>unclassified sequences</taxon>
        <taxon>metagenomes</taxon>
        <taxon>ecological metagenomes</taxon>
    </lineage>
</organism>
<protein>
    <recommendedName>
        <fullName evidence="1">6-phosphogluconate dehydrogenase NADP-binding domain-containing protein</fullName>
    </recommendedName>
</protein>
<evidence type="ECO:0000259" key="1">
    <source>
        <dbReference type="Pfam" id="PF03446"/>
    </source>
</evidence>
<feature type="domain" description="6-phosphogluconate dehydrogenase NADP-binding" evidence="1">
    <location>
        <begin position="3"/>
        <end position="52"/>
    </location>
</feature>
<dbReference type="GO" id="GO:0050661">
    <property type="term" value="F:NADP binding"/>
    <property type="evidence" value="ECO:0007669"/>
    <property type="project" value="InterPro"/>
</dbReference>
<evidence type="ECO:0000313" key="2">
    <source>
        <dbReference type="EMBL" id="SVB92047.1"/>
    </source>
</evidence>
<gene>
    <name evidence="2" type="ORF">METZ01_LOCUS244901</name>
</gene>
<sequence length="54" mass="5708">MEKIGVIGLGNMGMGIAKNILKDGYKVTGYDLREACLKELVSHGGEAVVSVDQV</sequence>
<dbReference type="InterPro" id="IPR006115">
    <property type="entry name" value="6PGDH_NADP-bd"/>
</dbReference>
<dbReference type="Gene3D" id="3.40.50.720">
    <property type="entry name" value="NAD(P)-binding Rossmann-like Domain"/>
    <property type="match status" value="1"/>
</dbReference>
<accession>A0A382HYK5</accession>
<reference evidence="2" key="1">
    <citation type="submission" date="2018-05" db="EMBL/GenBank/DDBJ databases">
        <authorList>
            <person name="Lanie J.A."/>
            <person name="Ng W.-L."/>
            <person name="Kazmierczak K.M."/>
            <person name="Andrzejewski T.M."/>
            <person name="Davidsen T.M."/>
            <person name="Wayne K.J."/>
            <person name="Tettelin H."/>
            <person name="Glass J.I."/>
            <person name="Rusch D."/>
            <person name="Podicherti R."/>
            <person name="Tsui H.-C.T."/>
            <person name="Winkler M.E."/>
        </authorList>
    </citation>
    <scope>NUCLEOTIDE SEQUENCE</scope>
</reference>
<dbReference type="SUPFAM" id="SSF51735">
    <property type="entry name" value="NAD(P)-binding Rossmann-fold domains"/>
    <property type="match status" value="1"/>
</dbReference>
<dbReference type="Pfam" id="PF03446">
    <property type="entry name" value="NAD_binding_2"/>
    <property type="match status" value="1"/>
</dbReference>
<name>A0A382HYK5_9ZZZZ</name>
<dbReference type="EMBL" id="UINC01063914">
    <property type="protein sequence ID" value="SVB92047.1"/>
    <property type="molecule type" value="Genomic_DNA"/>
</dbReference>
<dbReference type="InterPro" id="IPR036291">
    <property type="entry name" value="NAD(P)-bd_dom_sf"/>
</dbReference>
<feature type="non-terminal residue" evidence="2">
    <location>
        <position position="54"/>
    </location>
</feature>
<proteinExistence type="predicted"/>
<dbReference type="AlphaFoldDB" id="A0A382HYK5"/>